<name>A0A9X4REC8_9ACTN</name>
<dbReference type="AlphaFoldDB" id="A0A9X4REC8"/>
<reference evidence="2" key="1">
    <citation type="submission" date="2022-08" db="EMBL/GenBank/DDBJ databases">
        <title>Genome analysis of Corynebacteriales strain.</title>
        <authorList>
            <person name="Lee S.D."/>
        </authorList>
    </citation>
    <scope>NUCLEOTIDE SEQUENCE</scope>
    <source>
        <strain evidence="2">D3-21</strain>
    </source>
</reference>
<sequence length="61" mass="6571">MQTVLFGVLPVVVFLGLCLRAALRHRRPDGHDQAPREPVAVSGGAPEPAGRFVAEHRTEQG</sequence>
<gene>
    <name evidence="2" type="ORF">NVS88_13970</name>
</gene>
<accession>A0A9X4REC8</accession>
<dbReference type="Proteomes" id="UP001152755">
    <property type="component" value="Unassembled WGS sequence"/>
</dbReference>
<dbReference type="RefSeq" id="WP_277831616.1">
    <property type="nucleotide sequence ID" value="NZ_JAAIVF010000002.1"/>
</dbReference>
<protein>
    <submittedName>
        <fullName evidence="2">Uncharacterized protein</fullName>
    </submittedName>
</protein>
<proteinExistence type="predicted"/>
<evidence type="ECO:0000313" key="2">
    <source>
        <dbReference type="EMBL" id="MDG3015664.1"/>
    </source>
</evidence>
<evidence type="ECO:0000256" key="1">
    <source>
        <dbReference type="SAM" id="MobiDB-lite"/>
    </source>
</evidence>
<evidence type="ECO:0000313" key="3">
    <source>
        <dbReference type="Proteomes" id="UP001152755"/>
    </source>
</evidence>
<feature type="region of interest" description="Disordered" evidence="1">
    <location>
        <begin position="26"/>
        <end position="61"/>
    </location>
</feature>
<organism evidence="2 3">
    <name type="scientific">Speluncibacter jeojiensis</name>
    <dbReference type="NCBI Taxonomy" id="2710754"/>
    <lineage>
        <taxon>Bacteria</taxon>
        <taxon>Bacillati</taxon>
        <taxon>Actinomycetota</taxon>
        <taxon>Actinomycetes</taxon>
        <taxon>Mycobacteriales</taxon>
        <taxon>Speluncibacteraceae</taxon>
        <taxon>Speluncibacter</taxon>
    </lineage>
</organism>
<comment type="caution">
    <text evidence="2">The sequence shown here is derived from an EMBL/GenBank/DDBJ whole genome shotgun (WGS) entry which is preliminary data.</text>
</comment>
<keyword evidence="3" id="KW-1185">Reference proteome</keyword>
<dbReference type="EMBL" id="JANRHA010000009">
    <property type="protein sequence ID" value="MDG3015664.1"/>
    <property type="molecule type" value="Genomic_DNA"/>
</dbReference>